<reference evidence="2 3" key="1">
    <citation type="submission" date="2023-12" db="EMBL/GenBank/DDBJ databases">
        <title>Amycolatopsis sp. V23-08.</title>
        <authorList>
            <person name="Somphong A."/>
        </authorList>
    </citation>
    <scope>NUCLEOTIDE SEQUENCE [LARGE SCALE GENOMIC DNA]</scope>
    <source>
        <strain evidence="2 3">V23-08</strain>
    </source>
</reference>
<proteinExistence type="predicted"/>
<accession>A0ABU5R310</accession>
<protein>
    <submittedName>
        <fullName evidence="2">YrhB domain-containing protein</fullName>
    </submittedName>
</protein>
<organism evidence="2 3">
    <name type="scientific">Amycolatopsis heterodermiae</name>
    <dbReference type="NCBI Taxonomy" id="3110235"/>
    <lineage>
        <taxon>Bacteria</taxon>
        <taxon>Bacillati</taxon>
        <taxon>Actinomycetota</taxon>
        <taxon>Actinomycetes</taxon>
        <taxon>Pseudonocardiales</taxon>
        <taxon>Pseudonocardiaceae</taxon>
        <taxon>Amycolatopsis</taxon>
    </lineage>
</organism>
<evidence type="ECO:0000313" key="2">
    <source>
        <dbReference type="EMBL" id="MEA5360245.1"/>
    </source>
</evidence>
<dbReference type="Proteomes" id="UP001304298">
    <property type="component" value="Unassembled WGS sequence"/>
</dbReference>
<name>A0ABU5R310_9PSEU</name>
<evidence type="ECO:0000313" key="3">
    <source>
        <dbReference type="Proteomes" id="UP001304298"/>
    </source>
</evidence>
<sequence>MVFQDAFDAAQRFLDRVVRGEHDVEIVINKCDELSSGWAFYYDSRAFVERDDISSALTGNGPLIVLKSGTPPYIGRISDLRDL</sequence>
<dbReference type="RefSeq" id="WP_323326211.1">
    <property type="nucleotide sequence ID" value="NZ_JAYFSI010000002.1"/>
</dbReference>
<gene>
    <name evidence="2" type="ORF">VA596_11925</name>
</gene>
<comment type="caution">
    <text evidence="2">The sequence shown here is derived from an EMBL/GenBank/DDBJ whole genome shotgun (WGS) entry which is preliminary data.</text>
</comment>
<feature type="domain" description="Immunity protein 35" evidence="1">
    <location>
        <begin position="5"/>
        <end position="68"/>
    </location>
</feature>
<dbReference type="InterPro" id="IPR029082">
    <property type="entry name" value="Imm35"/>
</dbReference>
<evidence type="ECO:0000259" key="1">
    <source>
        <dbReference type="Pfam" id="PF15567"/>
    </source>
</evidence>
<dbReference type="EMBL" id="JAYFSI010000002">
    <property type="protein sequence ID" value="MEA5360245.1"/>
    <property type="molecule type" value="Genomic_DNA"/>
</dbReference>
<keyword evidence="3" id="KW-1185">Reference proteome</keyword>
<dbReference type="Pfam" id="PF15567">
    <property type="entry name" value="Imm35"/>
    <property type="match status" value="1"/>
</dbReference>